<dbReference type="AlphaFoldDB" id="A0AAE3KJA4"/>
<name>A0AAE3KJA4_9PSEU</name>
<evidence type="ECO:0000313" key="2">
    <source>
        <dbReference type="EMBL" id="MCP2168832.1"/>
    </source>
</evidence>
<sequence>MGKRNHGGVRRAGVARMRRAVCVALTALTALAAVLLGGAPPAVADGLRQGDDYDVWCENVEVCHRRINGYIAESKGNATYFSFEQGFIGDFDIILRINLNGRQPRWQVTVILDRGPALQFNEIWVNCGQAVDFLPDATCGPNFMGAPRLDRVGARWTSQLVFGERLPMEGEYYGVVAGTVFPAGQPMAMIPRLESMHFTCPASPAGCAFPLPRSYQDTGSLANPRN</sequence>
<evidence type="ECO:0000313" key="3">
    <source>
        <dbReference type="Proteomes" id="UP001206128"/>
    </source>
</evidence>
<feature type="signal peptide" evidence="1">
    <location>
        <begin position="1"/>
        <end position="32"/>
    </location>
</feature>
<reference evidence="2" key="1">
    <citation type="submission" date="2022-06" db="EMBL/GenBank/DDBJ databases">
        <title>Genomic Encyclopedia of Archaeal and Bacterial Type Strains, Phase II (KMG-II): from individual species to whole genera.</title>
        <authorList>
            <person name="Goeker M."/>
        </authorList>
    </citation>
    <scope>NUCLEOTIDE SEQUENCE</scope>
    <source>
        <strain evidence="2">DSM 43935</strain>
    </source>
</reference>
<evidence type="ECO:0000256" key="1">
    <source>
        <dbReference type="SAM" id="SignalP"/>
    </source>
</evidence>
<dbReference type="Proteomes" id="UP001206128">
    <property type="component" value="Unassembled WGS sequence"/>
</dbReference>
<organism evidence="2 3">
    <name type="scientific">Goodfellowiella coeruleoviolacea</name>
    <dbReference type="NCBI Taxonomy" id="334858"/>
    <lineage>
        <taxon>Bacteria</taxon>
        <taxon>Bacillati</taxon>
        <taxon>Actinomycetota</taxon>
        <taxon>Actinomycetes</taxon>
        <taxon>Pseudonocardiales</taxon>
        <taxon>Pseudonocardiaceae</taxon>
        <taxon>Goodfellowiella</taxon>
    </lineage>
</organism>
<gene>
    <name evidence="2" type="ORF">LX83_005710</name>
</gene>
<dbReference type="RefSeq" id="WP_253777000.1">
    <property type="nucleotide sequence ID" value="NZ_JAMTCK010000015.1"/>
</dbReference>
<protein>
    <submittedName>
        <fullName evidence="2">Uncharacterized protein</fullName>
    </submittedName>
</protein>
<keyword evidence="3" id="KW-1185">Reference proteome</keyword>
<feature type="chain" id="PRO_5041968767" evidence="1">
    <location>
        <begin position="33"/>
        <end position="226"/>
    </location>
</feature>
<dbReference type="EMBL" id="JAMTCK010000015">
    <property type="protein sequence ID" value="MCP2168832.1"/>
    <property type="molecule type" value="Genomic_DNA"/>
</dbReference>
<accession>A0AAE3KJA4</accession>
<keyword evidence="1" id="KW-0732">Signal</keyword>
<proteinExistence type="predicted"/>
<comment type="caution">
    <text evidence="2">The sequence shown here is derived from an EMBL/GenBank/DDBJ whole genome shotgun (WGS) entry which is preliminary data.</text>
</comment>